<sequence>MARQLELPPETTSAPPFSKAGAREMERKGRVEEDHEDDASKRAKLSFEEEEEEAPLAILEKVEDGCRECFKENWSNYIRTCHQVKEKTVDIYNYRLQNQGAELEEVLRHVFRQKRNAFKVNLAFGFILKNVETGEVRYFYPSQNGFVFDAPFLITNDADLDAFLEKIKRGRLVGVSAPAKAE</sequence>
<keyword evidence="3" id="KW-1185">Reference proteome</keyword>
<evidence type="ECO:0000313" key="2">
    <source>
        <dbReference type="EMBL" id="KAJ7365748.1"/>
    </source>
</evidence>
<protein>
    <submittedName>
        <fullName evidence="2">Uncharacterized protein</fullName>
    </submittedName>
</protein>
<reference evidence="2" key="1">
    <citation type="submission" date="2023-01" db="EMBL/GenBank/DDBJ databases">
        <title>Genome assembly of the deep-sea coral Lophelia pertusa.</title>
        <authorList>
            <person name="Herrera S."/>
            <person name="Cordes E."/>
        </authorList>
    </citation>
    <scope>NUCLEOTIDE SEQUENCE</scope>
    <source>
        <strain evidence="2">USNM1676648</strain>
        <tissue evidence="2">Polyp</tissue>
    </source>
</reference>
<feature type="compositionally biased region" description="Basic and acidic residues" evidence="1">
    <location>
        <begin position="21"/>
        <end position="47"/>
    </location>
</feature>
<gene>
    <name evidence="2" type="ORF">OS493_002464</name>
</gene>
<proteinExistence type="predicted"/>
<comment type="caution">
    <text evidence="2">The sequence shown here is derived from an EMBL/GenBank/DDBJ whole genome shotgun (WGS) entry which is preliminary data.</text>
</comment>
<evidence type="ECO:0000256" key="1">
    <source>
        <dbReference type="SAM" id="MobiDB-lite"/>
    </source>
</evidence>
<evidence type="ECO:0000313" key="3">
    <source>
        <dbReference type="Proteomes" id="UP001163046"/>
    </source>
</evidence>
<accession>A0A9W9YT33</accession>
<organism evidence="2 3">
    <name type="scientific">Desmophyllum pertusum</name>
    <dbReference type="NCBI Taxonomy" id="174260"/>
    <lineage>
        <taxon>Eukaryota</taxon>
        <taxon>Metazoa</taxon>
        <taxon>Cnidaria</taxon>
        <taxon>Anthozoa</taxon>
        <taxon>Hexacorallia</taxon>
        <taxon>Scleractinia</taxon>
        <taxon>Caryophylliina</taxon>
        <taxon>Caryophylliidae</taxon>
        <taxon>Desmophyllum</taxon>
    </lineage>
</organism>
<dbReference type="OrthoDB" id="5988713at2759"/>
<feature type="region of interest" description="Disordered" evidence="1">
    <location>
        <begin position="1"/>
        <end position="47"/>
    </location>
</feature>
<dbReference type="Proteomes" id="UP001163046">
    <property type="component" value="Unassembled WGS sequence"/>
</dbReference>
<dbReference type="EMBL" id="MU827302">
    <property type="protein sequence ID" value="KAJ7365748.1"/>
    <property type="molecule type" value="Genomic_DNA"/>
</dbReference>
<dbReference type="AlphaFoldDB" id="A0A9W9YT33"/>
<name>A0A9W9YT33_9CNID</name>